<comment type="similarity">
    <text evidence="4">Belongs to the transketolase family. DXPS subfamily.</text>
</comment>
<dbReference type="AlphaFoldDB" id="A0A811SFW4"/>
<keyword evidence="12" id="KW-0414">Isoprene biosynthesis</keyword>
<dbReference type="InterPro" id="IPR009014">
    <property type="entry name" value="Transketo_C/PFOR_II"/>
</dbReference>
<dbReference type="EC" id="2.2.1.7" evidence="6"/>
<sequence length="586" mass="64682">MDTAFLRPPLARNLVYDEFAVLRPTSYPFHTLRYLRWNPIYSRPLLTTSPASPSRELKQLADEVRSEIAFIMSRKYQPCGPGRSVVELTIAIHYVFNAPMDKILWDAGQHVRHLSVTVFKWMAAVARDLNGRKNRIVTVISNWTTMAGQVYEAMGHAGFLDSNMVVILNDSCHTLLPKADGRPKMSVNAFSSALSKIQSSKGFRRFREAAKEVMSLDSTGPVLVHVITGTESDTGGNIRSEITANEEGPSNSSNDDLKFLETGLSRTYNDCFIEALTAEAENDKRIVVVHGGMGMDRSLRLFQSRFRDRFFDLGIAEQHAVTFSAGLACGGLKPFCIIPSTFLQRAYDQIVEDVDMQKIPVRFAITNAGLVGSEGPTNSGPFDITFMSCLPNMIVMSPSNEDELIDMVATAAMIEDKPICFRYPRGAIVGTSGTLTYGNPLEIGKGEILVEGKEIAFLGYGEVVQRCLIARSLLSNFGIQATVANARFCKPLDIDLIRTLCQQHSFLITVEEGTVGGFGSHVSQFISLDGLLDGRIKWRPIVLPDRYIEHASLAEQLDLAGLTAHHIAATALTLLGRHRDALLLMK</sequence>
<dbReference type="GO" id="GO:0016114">
    <property type="term" value="P:terpenoid biosynthetic process"/>
    <property type="evidence" value="ECO:0007669"/>
    <property type="project" value="InterPro"/>
</dbReference>
<dbReference type="EMBL" id="CAJGYO010000019">
    <property type="protein sequence ID" value="CAD6340313.1"/>
    <property type="molecule type" value="Genomic_DNA"/>
</dbReference>
<evidence type="ECO:0000256" key="1">
    <source>
        <dbReference type="ARBA" id="ARBA00001946"/>
    </source>
</evidence>
<dbReference type="Pfam" id="PF02779">
    <property type="entry name" value="Transket_pyr"/>
    <property type="match status" value="1"/>
</dbReference>
<evidence type="ECO:0000259" key="14">
    <source>
        <dbReference type="SMART" id="SM00861"/>
    </source>
</evidence>
<dbReference type="InterPro" id="IPR005477">
    <property type="entry name" value="Dxylulose-5-P_synthase"/>
</dbReference>
<dbReference type="InterPro" id="IPR029061">
    <property type="entry name" value="THDP-binding"/>
</dbReference>
<dbReference type="InterPro" id="IPR005475">
    <property type="entry name" value="Transketolase-like_Pyr-bd"/>
</dbReference>
<comment type="cofactor">
    <cofactor evidence="2">
        <name>thiamine diphosphate</name>
        <dbReference type="ChEBI" id="CHEBI:58937"/>
    </cofactor>
</comment>
<keyword evidence="16" id="KW-1185">Reference proteome</keyword>
<evidence type="ECO:0000256" key="12">
    <source>
        <dbReference type="ARBA" id="ARBA00023229"/>
    </source>
</evidence>
<evidence type="ECO:0000256" key="13">
    <source>
        <dbReference type="SAM" id="MobiDB-lite"/>
    </source>
</evidence>
<dbReference type="SMART" id="SM00861">
    <property type="entry name" value="Transket_pyr"/>
    <property type="match status" value="1"/>
</dbReference>
<keyword evidence="10" id="KW-0784">Thiamine biosynthesis</keyword>
<dbReference type="PANTHER" id="PTHR43322:SF3">
    <property type="entry name" value="1-DEOXY-D-XYLULOSE-5-PHOSPHATE SYNTHASE"/>
    <property type="match status" value="1"/>
</dbReference>
<comment type="pathway">
    <text evidence="3">Metabolic intermediate biosynthesis; 1-deoxy-D-xylulose 5-phosphate biosynthesis; 1-deoxy-D-xylulose 5-phosphate from D-glyceraldehyde 3-phosphate and pyruvate: step 1/1.</text>
</comment>
<dbReference type="GO" id="GO:0046872">
    <property type="term" value="F:metal ion binding"/>
    <property type="evidence" value="ECO:0007669"/>
    <property type="project" value="UniProtKB-KW"/>
</dbReference>
<evidence type="ECO:0000256" key="10">
    <source>
        <dbReference type="ARBA" id="ARBA00022977"/>
    </source>
</evidence>
<evidence type="ECO:0000313" key="16">
    <source>
        <dbReference type="Proteomes" id="UP000604825"/>
    </source>
</evidence>
<evidence type="ECO:0000256" key="3">
    <source>
        <dbReference type="ARBA" id="ARBA00004980"/>
    </source>
</evidence>
<keyword evidence="11" id="KW-0786">Thiamine pyrophosphate</keyword>
<gene>
    <name evidence="15" type="ORF">NCGR_LOCUS64411</name>
</gene>
<evidence type="ECO:0000256" key="2">
    <source>
        <dbReference type="ARBA" id="ARBA00001964"/>
    </source>
</evidence>
<dbReference type="Proteomes" id="UP000604825">
    <property type="component" value="Unassembled WGS sequence"/>
</dbReference>
<dbReference type="GO" id="GO:0009228">
    <property type="term" value="P:thiamine biosynthetic process"/>
    <property type="evidence" value="ECO:0007669"/>
    <property type="project" value="UniProtKB-KW"/>
</dbReference>
<evidence type="ECO:0000256" key="11">
    <source>
        <dbReference type="ARBA" id="ARBA00023052"/>
    </source>
</evidence>
<evidence type="ECO:0000313" key="15">
    <source>
        <dbReference type="EMBL" id="CAD6340313.1"/>
    </source>
</evidence>
<reference evidence="15" key="1">
    <citation type="submission" date="2020-10" db="EMBL/GenBank/DDBJ databases">
        <authorList>
            <person name="Han B."/>
            <person name="Lu T."/>
            <person name="Zhao Q."/>
            <person name="Huang X."/>
            <person name="Zhao Y."/>
        </authorList>
    </citation>
    <scope>NUCLEOTIDE SEQUENCE</scope>
</reference>
<dbReference type="SUPFAM" id="SSF52922">
    <property type="entry name" value="TK C-terminal domain-like"/>
    <property type="match status" value="1"/>
</dbReference>
<dbReference type="Pfam" id="PF13292">
    <property type="entry name" value="DXP_synthase_N"/>
    <property type="match status" value="2"/>
</dbReference>
<comment type="caution">
    <text evidence="15">The sequence shown here is derived from an EMBL/GenBank/DDBJ whole genome shotgun (WGS) entry which is preliminary data.</text>
</comment>
<dbReference type="Pfam" id="PF02780">
    <property type="entry name" value="Transketolase_C"/>
    <property type="match status" value="1"/>
</dbReference>
<dbReference type="FunFam" id="3.40.50.920:FF:000002">
    <property type="entry name" value="1-deoxy-D-xylulose-5-phosphate synthase"/>
    <property type="match status" value="1"/>
</dbReference>
<keyword evidence="9" id="KW-0460">Magnesium</keyword>
<dbReference type="OrthoDB" id="10266385at2759"/>
<evidence type="ECO:0000256" key="4">
    <source>
        <dbReference type="ARBA" id="ARBA00011081"/>
    </source>
</evidence>
<dbReference type="PANTHER" id="PTHR43322">
    <property type="entry name" value="1-D-DEOXYXYLULOSE 5-PHOSPHATE SYNTHASE-RELATED"/>
    <property type="match status" value="1"/>
</dbReference>
<dbReference type="UniPathway" id="UPA00064">
    <property type="reaction ID" value="UER00091"/>
</dbReference>
<feature type="domain" description="Transketolase-like pyrimidine-binding" evidence="14">
    <location>
        <begin position="266"/>
        <end position="431"/>
    </location>
</feature>
<comment type="subunit">
    <text evidence="5">Homodimer.</text>
</comment>
<dbReference type="CDD" id="cd07033">
    <property type="entry name" value="TPP_PYR_DXS_TK_like"/>
    <property type="match status" value="1"/>
</dbReference>
<protein>
    <recommendedName>
        <fullName evidence="6">1-deoxy-D-xylulose-5-phosphate synthase</fullName>
        <ecNumber evidence="6">2.2.1.7</ecNumber>
    </recommendedName>
</protein>
<dbReference type="InterPro" id="IPR033248">
    <property type="entry name" value="Transketolase_C"/>
</dbReference>
<evidence type="ECO:0000256" key="9">
    <source>
        <dbReference type="ARBA" id="ARBA00022842"/>
    </source>
</evidence>
<keyword evidence="7" id="KW-0808">Transferase</keyword>
<keyword evidence="8" id="KW-0479">Metal-binding</keyword>
<name>A0A811SFW4_9POAL</name>
<accession>A0A811SFW4</accession>
<dbReference type="GO" id="GO:0008661">
    <property type="term" value="F:1-deoxy-D-xylulose-5-phosphate synthase activity"/>
    <property type="evidence" value="ECO:0007669"/>
    <property type="project" value="UniProtKB-EC"/>
</dbReference>
<comment type="cofactor">
    <cofactor evidence="1">
        <name>Mg(2+)</name>
        <dbReference type="ChEBI" id="CHEBI:18420"/>
    </cofactor>
</comment>
<dbReference type="SUPFAM" id="SSF52518">
    <property type="entry name" value="Thiamin diphosphate-binding fold (THDP-binding)"/>
    <property type="match status" value="2"/>
</dbReference>
<evidence type="ECO:0000256" key="6">
    <source>
        <dbReference type="ARBA" id="ARBA00013150"/>
    </source>
</evidence>
<evidence type="ECO:0000256" key="8">
    <source>
        <dbReference type="ARBA" id="ARBA00022723"/>
    </source>
</evidence>
<organism evidence="15 16">
    <name type="scientific">Miscanthus lutarioriparius</name>
    <dbReference type="NCBI Taxonomy" id="422564"/>
    <lineage>
        <taxon>Eukaryota</taxon>
        <taxon>Viridiplantae</taxon>
        <taxon>Streptophyta</taxon>
        <taxon>Embryophyta</taxon>
        <taxon>Tracheophyta</taxon>
        <taxon>Spermatophyta</taxon>
        <taxon>Magnoliopsida</taxon>
        <taxon>Liliopsida</taxon>
        <taxon>Poales</taxon>
        <taxon>Poaceae</taxon>
        <taxon>PACMAD clade</taxon>
        <taxon>Panicoideae</taxon>
        <taxon>Andropogonodae</taxon>
        <taxon>Andropogoneae</taxon>
        <taxon>Saccharinae</taxon>
        <taxon>Miscanthus</taxon>
    </lineage>
</organism>
<dbReference type="Gene3D" id="3.40.50.920">
    <property type="match status" value="1"/>
</dbReference>
<evidence type="ECO:0000256" key="7">
    <source>
        <dbReference type="ARBA" id="ARBA00022679"/>
    </source>
</evidence>
<feature type="region of interest" description="Disordered" evidence="13">
    <location>
        <begin position="235"/>
        <end position="254"/>
    </location>
</feature>
<evidence type="ECO:0000256" key="5">
    <source>
        <dbReference type="ARBA" id="ARBA00011738"/>
    </source>
</evidence>
<dbReference type="Gene3D" id="3.40.50.970">
    <property type="match status" value="3"/>
</dbReference>
<proteinExistence type="inferred from homology"/>